<dbReference type="Gene3D" id="3.20.20.450">
    <property type="entry name" value="EAL domain"/>
    <property type="match status" value="1"/>
</dbReference>
<keyword evidence="1" id="KW-0472">Membrane</keyword>
<protein>
    <submittedName>
        <fullName evidence="4">Signal transduction protein</fullName>
    </submittedName>
</protein>
<feature type="domain" description="EAL" evidence="2">
    <location>
        <begin position="503"/>
        <end position="756"/>
    </location>
</feature>
<dbReference type="NCBIfam" id="TIGR00254">
    <property type="entry name" value="GGDEF"/>
    <property type="match status" value="1"/>
</dbReference>
<evidence type="ECO:0000259" key="2">
    <source>
        <dbReference type="PROSITE" id="PS50883"/>
    </source>
</evidence>
<dbReference type="Gene3D" id="3.30.450.20">
    <property type="entry name" value="PAS domain"/>
    <property type="match status" value="1"/>
</dbReference>
<dbReference type="InterPro" id="IPR001633">
    <property type="entry name" value="EAL_dom"/>
</dbReference>
<keyword evidence="1" id="KW-0812">Transmembrane</keyword>
<dbReference type="SMART" id="SM00267">
    <property type="entry name" value="GGDEF"/>
    <property type="match status" value="1"/>
</dbReference>
<dbReference type="PROSITE" id="PS50887">
    <property type="entry name" value="GGDEF"/>
    <property type="match status" value="1"/>
</dbReference>
<evidence type="ECO:0000256" key="1">
    <source>
        <dbReference type="SAM" id="Phobius"/>
    </source>
</evidence>
<dbReference type="EMBL" id="ANIE01000006">
    <property type="protein sequence ID" value="KEF31003.1"/>
    <property type="molecule type" value="Genomic_DNA"/>
</dbReference>
<reference evidence="4 5" key="1">
    <citation type="submission" date="2012-12" db="EMBL/GenBank/DDBJ databases">
        <title>Genome assembly of Marinobacter sp. AK21.</title>
        <authorList>
            <person name="Khatri I."/>
            <person name="Kumar R."/>
            <person name="Vaidya B."/>
            <person name="Subramanian S."/>
            <person name="Pinnaka A."/>
        </authorList>
    </citation>
    <scope>NUCLEOTIDE SEQUENCE [LARGE SCALE GENOMIC DNA]</scope>
    <source>
        <strain evidence="4 5">AK21</strain>
    </source>
</reference>
<dbReference type="PATRIC" id="fig|1137280.3.peg.1971"/>
<dbReference type="InterPro" id="IPR043128">
    <property type="entry name" value="Rev_trsase/Diguanyl_cyclase"/>
</dbReference>
<evidence type="ECO:0000259" key="3">
    <source>
        <dbReference type="PROSITE" id="PS50887"/>
    </source>
</evidence>
<dbReference type="PANTHER" id="PTHR44757:SF2">
    <property type="entry name" value="BIOFILM ARCHITECTURE MAINTENANCE PROTEIN MBAA"/>
    <property type="match status" value="1"/>
</dbReference>
<dbReference type="InterPro" id="IPR035919">
    <property type="entry name" value="EAL_sf"/>
</dbReference>
<dbReference type="RefSeq" id="WP_036131508.1">
    <property type="nucleotide sequence ID" value="NZ_ANIE01000006.1"/>
</dbReference>
<dbReference type="Gene3D" id="3.30.70.270">
    <property type="match status" value="1"/>
</dbReference>
<dbReference type="AlphaFoldDB" id="A0A072N219"/>
<dbReference type="PANTHER" id="PTHR44757">
    <property type="entry name" value="DIGUANYLATE CYCLASE DGCP"/>
    <property type="match status" value="1"/>
</dbReference>
<keyword evidence="5" id="KW-1185">Reference proteome</keyword>
<dbReference type="Pfam" id="PF00990">
    <property type="entry name" value="GGDEF"/>
    <property type="match status" value="1"/>
</dbReference>
<organism evidence="4 5">
    <name type="scientific">Marinobacter nitratireducens</name>
    <dbReference type="NCBI Taxonomy" id="1137280"/>
    <lineage>
        <taxon>Bacteria</taxon>
        <taxon>Pseudomonadati</taxon>
        <taxon>Pseudomonadota</taxon>
        <taxon>Gammaproteobacteria</taxon>
        <taxon>Pseudomonadales</taxon>
        <taxon>Marinobacteraceae</taxon>
        <taxon>Marinobacter</taxon>
    </lineage>
</organism>
<evidence type="ECO:0000313" key="4">
    <source>
        <dbReference type="EMBL" id="KEF31003.1"/>
    </source>
</evidence>
<sequence>MAILKKNIWSLFFLIVFSGLILLTVILVFRWQAIVSETKTYQTTRAELVDQSVDSLLRTQELVLDVVGRELLRQEDLYSESQHIPLLDSILSVDESLVGFGLARPDGTLVRTSSNLDLSELPNLRTHPQSRDSFAEALKSEAMVLGRTYYFEPLDTWLIPIRKALRNENGEVVAVMTAGFKLTSGNSVFNKRLYDGADDSVMLYRESDGYVQFLSQEGSSPDVYSQIHVDKKTRDERRRGFEIALGRTVESIKQSRESVVVRTSRGEESFITAAIFNQRYQLWTLSETRLNSIYKEFSVALLQYLAVFIVAALVLFKWFKAIDGAERNRRRELLYVSRHDELTGLLNRTGLLDRIESLIPSQQPFSLIVINIDNFKGINDRFGLEIGDAALIEFSRRLVNLVERRDDLARLGSDEFAIVTPNTDLLAVEDACVSLADNLGETFEVDRLRLQVTASIGVASFPDHGSSLSKVIRSAHLALYEAKQNRNSVCVYRSEMEQAYLRRLSVEQRLRYGLATNSLFMMYQPQVNEEQQTVGLEALVRWKDDELGFVSPAEFVEVAEKSGLMVPLGRFVLETSVREYAELRKELGRSIDLAINISVIQFRQPDFVTSVVKVLETYDVSPKDLVLEITETLFMSDFDRVLFTIEQLRVIGIRVSMDDFGTGYSSLSLLRKLPLDELKIDKSFVDSILEDEKAANMIRSIIAIAQGHSMELVAEGVEESEQASALIKMGCRRFQGYYFHRPMPLDALRELLAETSES</sequence>
<dbReference type="SUPFAM" id="SSF55073">
    <property type="entry name" value="Nucleotide cyclase"/>
    <property type="match status" value="1"/>
</dbReference>
<dbReference type="PROSITE" id="PS50883">
    <property type="entry name" value="EAL"/>
    <property type="match status" value="1"/>
</dbReference>
<dbReference type="InterPro" id="IPR029787">
    <property type="entry name" value="Nucleotide_cyclase"/>
</dbReference>
<dbReference type="InterPro" id="IPR000160">
    <property type="entry name" value="GGDEF_dom"/>
</dbReference>
<dbReference type="STRING" id="1137280.D777_02156"/>
<dbReference type="CDD" id="cd01948">
    <property type="entry name" value="EAL"/>
    <property type="match status" value="1"/>
</dbReference>
<dbReference type="Pfam" id="PF00563">
    <property type="entry name" value="EAL"/>
    <property type="match status" value="1"/>
</dbReference>
<dbReference type="CDD" id="cd18773">
    <property type="entry name" value="PDC1_HK_sensor"/>
    <property type="match status" value="1"/>
</dbReference>
<feature type="domain" description="GGDEF" evidence="3">
    <location>
        <begin position="363"/>
        <end position="494"/>
    </location>
</feature>
<dbReference type="InterPro" id="IPR052155">
    <property type="entry name" value="Biofilm_reg_signaling"/>
</dbReference>
<proteinExistence type="predicted"/>
<comment type="caution">
    <text evidence="4">The sequence shown here is derived from an EMBL/GenBank/DDBJ whole genome shotgun (WGS) entry which is preliminary data.</text>
</comment>
<feature type="transmembrane region" description="Helical" evidence="1">
    <location>
        <begin position="12"/>
        <end position="31"/>
    </location>
</feature>
<evidence type="ECO:0000313" key="5">
    <source>
        <dbReference type="Proteomes" id="UP000035057"/>
    </source>
</evidence>
<gene>
    <name evidence="4" type="ORF">D777_02156</name>
</gene>
<accession>A0A072N219</accession>
<dbReference type="CDD" id="cd01949">
    <property type="entry name" value="GGDEF"/>
    <property type="match status" value="1"/>
</dbReference>
<dbReference type="SUPFAM" id="SSF141868">
    <property type="entry name" value="EAL domain-like"/>
    <property type="match status" value="1"/>
</dbReference>
<keyword evidence="1" id="KW-1133">Transmembrane helix</keyword>
<name>A0A072N219_9GAMM</name>
<dbReference type="Proteomes" id="UP000035057">
    <property type="component" value="Unassembled WGS sequence"/>
</dbReference>
<dbReference type="SMART" id="SM00052">
    <property type="entry name" value="EAL"/>
    <property type="match status" value="1"/>
</dbReference>